<gene>
    <name evidence="4" type="ORF">ACHIPV_27295</name>
    <name evidence="2" type="ORF">ACHIPZ_25810</name>
    <name evidence="3" type="ORF">ACHIRB_17650</name>
</gene>
<dbReference type="InterPro" id="IPR015947">
    <property type="entry name" value="PUA-like_sf"/>
</dbReference>
<dbReference type="SMART" id="SM00464">
    <property type="entry name" value="LON"/>
    <property type="match status" value="1"/>
</dbReference>
<dbReference type="Gene3D" id="2.30.130.40">
    <property type="entry name" value="LON domain-like"/>
    <property type="match status" value="1"/>
</dbReference>
<dbReference type="PANTHER" id="PTHR46732:SF8">
    <property type="entry name" value="ATP-DEPENDENT PROTEASE LA (LON) DOMAIN PROTEIN"/>
    <property type="match status" value="1"/>
</dbReference>
<dbReference type="Pfam" id="PF02190">
    <property type="entry name" value="LON_substr_bdg"/>
    <property type="match status" value="1"/>
</dbReference>
<dbReference type="EMBL" id="JBIMSO010000129">
    <property type="protein sequence ID" value="MFH5211592.1"/>
    <property type="molecule type" value="Genomic_DNA"/>
</dbReference>
<dbReference type="EMBL" id="JBIMSN010000076">
    <property type="protein sequence ID" value="MFH5230384.1"/>
    <property type="molecule type" value="Genomic_DNA"/>
</dbReference>
<feature type="domain" description="Lon N-terminal" evidence="1">
    <location>
        <begin position="1"/>
        <end position="197"/>
    </location>
</feature>
<dbReference type="InterPro" id="IPR003111">
    <property type="entry name" value="Lon_prtase_N"/>
</dbReference>
<protein>
    <submittedName>
        <fullName evidence="4">LON peptidase substrate-binding domain-containing protein</fullName>
    </submittedName>
</protein>
<dbReference type="InterPro" id="IPR046336">
    <property type="entry name" value="Lon_prtase_N_sf"/>
</dbReference>
<sequence>MPMFPLGAALLPGERLPLQIFEPRYVAMIQACLAAPQPRFGVVLITRGREVGGGDERALVGTAALIGSCVELPDGRFGIIAVGEQRLRIVRWLLDDPYPRAEVEFWPDEPDGDPAAALARVGELTDELEASWHDLAAKSGAPVPTFADPPLVSEPTPRSFALASGLPIGESDRQKVLSAAGPTTRLHVLADALSDVIAVLQFRLL</sequence>
<dbReference type="Proteomes" id="UP001609175">
    <property type="component" value="Unassembled WGS sequence"/>
</dbReference>
<dbReference type="EMBL" id="JBIMSP010000082">
    <property type="protein sequence ID" value="MFH5245552.1"/>
    <property type="molecule type" value="Genomic_DNA"/>
</dbReference>
<proteinExistence type="predicted"/>
<dbReference type="PROSITE" id="PS51787">
    <property type="entry name" value="LON_N"/>
    <property type="match status" value="1"/>
</dbReference>
<accession>A0ABW7KWZ3</accession>
<evidence type="ECO:0000313" key="3">
    <source>
        <dbReference type="EMBL" id="MFH5230384.1"/>
    </source>
</evidence>
<reference evidence="5 6" key="1">
    <citation type="submission" date="2024-10" db="EMBL/GenBank/DDBJ databases">
        <authorList>
            <person name="Riesco R."/>
        </authorList>
    </citation>
    <scope>NUCLEOTIDE SEQUENCE [LARGE SCALE GENOMIC DNA]</scope>
    <source>
        <strain evidence="4 6">NCIMB 15448</strain>
        <strain evidence="2 5">NCIMB 15449</strain>
        <strain evidence="3 7">NCIMB 15450</strain>
    </source>
</reference>
<keyword evidence="7" id="KW-1185">Reference proteome</keyword>
<dbReference type="SUPFAM" id="SSF88697">
    <property type="entry name" value="PUA domain-like"/>
    <property type="match status" value="1"/>
</dbReference>
<comment type="caution">
    <text evidence="4">The sequence shown here is derived from an EMBL/GenBank/DDBJ whole genome shotgun (WGS) entry which is preliminary data.</text>
</comment>
<evidence type="ECO:0000313" key="7">
    <source>
        <dbReference type="Proteomes" id="UP001609219"/>
    </source>
</evidence>
<evidence type="ECO:0000313" key="5">
    <source>
        <dbReference type="Proteomes" id="UP001609175"/>
    </source>
</evidence>
<organism evidence="4 6">
    <name type="scientific">Antrihabitans spumae</name>
    <dbReference type="NCBI Taxonomy" id="3373370"/>
    <lineage>
        <taxon>Bacteria</taxon>
        <taxon>Bacillati</taxon>
        <taxon>Actinomycetota</taxon>
        <taxon>Actinomycetes</taxon>
        <taxon>Mycobacteriales</taxon>
        <taxon>Nocardiaceae</taxon>
        <taxon>Antrihabitans</taxon>
    </lineage>
</organism>
<dbReference type="Proteomes" id="UP001609176">
    <property type="component" value="Unassembled WGS sequence"/>
</dbReference>
<dbReference type="RefSeq" id="WP_233528787.1">
    <property type="nucleotide sequence ID" value="NZ_JBIMSN010000076.1"/>
</dbReference>
<evidence type="ECO:0000259" key="1">
    <source>
        <dbReference type="PROSITE" id="PS51787"/>
    </source>
</evidence>
<evidence type="ECO:0000313" key="6">
    <source>
        <dbReference type="Proteomes" id="UP001609176"/>
    </source>
</evidence>
<name>A0ABW7KWZ3_9NOCA</name>
<dbReference type="Proteomes" id="UP001609219">
    <property type="component" value="Unassembled WGS sequence"/>
</dbReference>
<evidence type="ECO:0000313" key="2">
    <source>
        <dbReference type="EMBL" id="MFH5211592.1"/>
    </source>
</evidence>
<evidence type="ECO:0000313" key="4">
    <source>
        <dbReference type="EMBL" id="MFH5245552.1"/>
    </source>
</evidence>
<dbReference type="PANTHER" id="PTHR46732">
    <property type="entry name" value="ATP-DEPENDENT PROTEASE LA (LON) DOMAIN PROTEIN"/>
    <property type="match status" value="1"/>
</dbReference>